<evidence type="ECO:0000256" key="1">
    <source>
        <dbReference type="SAM" id="MobiDB-lite"/>
    </source>
</evidence>
<dbReference type="EMBL" id="CM000913">
    <property type="protein sequence ID" value="EFG05193.1"/>
    <property type="molecule type" value="Genomic_DNA"/>
</dbReference>
<accession>E2Q633</accession>
<feature type="compositionally biased region" description="Pro residues" evidence="1">
    <location>
        <begin position="8"/>
        <end position="18"/>
    </location>
</feature>
<proteinExistence type="predicted"/>
<dbReference type="eggNOG" id="COG0456">
    <property type="taxonomic scope" value="Bacteria"/>
</dbReference>
<name>E2Q633_STRCL</name>
<sequence length="282" mass="29941">MSSRSSSPVPPSPPPPAAGPAASLTITTLAQRPELQGAMWEMPDTWPAFMDEDPVGWACFSRVCTDFPDHVLIATDDAGGEVVARCFSAPFRLAAEGRGELPGGGWDQVLLWAFADLRDGTAPDTVSALDITVRADRQGQGLSGRMLAALSDNVRRLGIGTLVAPVRPTAKHLEARDSIHEYAFRTRPDGLPHDPWLRVHARMGGVIDSVAPASMTIPGTLAQWRAWTGLPFDTPGPVEVPGALAPVHCDPEQGYAVYVEPNVWVRHTTGAPLTPPGAPVAG</sequence>
<dbReference type="InterPro" id="IPR016181">
    <property type="entry name" value="Acyl_CoA_acyltransferase"/>
</dbReference>
<dbReference type="STRING" id="1901.BB341_27165"/>
<evidence type="ECO:0000313" key="3">
    <source>
        <dbReference type="Proteomes" id="UP000002357"/>
    </source>
</evidence>
<reference evidence="2 3" key="1">
    <citation type="journal article" date="2010" name="Genome Biol. Evol.">
        <title>The sequence of a 1.8-mb bacterial linear plasmid reveals a rich evolutionary reservoir of secondary metabolic pathways.</title>
        <authorList>
            <person name="Medema M.H."/>
            <person name="Trefzer A."/>
            <person name="Kovalchuk A."/>
            <person name="van den Berg M."/>
            <person name="Mueller U."/>
            <person name="Heijne W."/>
            <person name="Wu L."/>
            <person name="Alam M.T."/>
            <person name="Ronning C.M."/>
            <person name="Nierman W.C."/>
            <person name="Bovenberg R.A.L."/>
            <person name="Breitling R."/>
            <person name="Takano E."/>
        </authorList>
    </citation>
    <scope>NUCLEOTIDE SEQUENCE [LARGE SCALE GENOMIC DNA]</scope>
    <source>
        <strain evidence="3">ATCC 27064 / DSM 738 / JCM 4710 / NBRC 13307 / NCIMB 12785 / NRRL 3585 / VKM Ac-602</strain>
    </source>
</reference>
<dbReference type="SUPFAM" id="SSF55729">
    <property type="entry name" value="Acyl-CoA N-acyltransferases (Nat)"/>
    <property type="match status" value="1"/>
</dbReference>
<evidence type="ECO:0000313" key="2">
    <source>
        <dbReference type="EMBL" id="EFG05193.1"/>
    </source>
</evidence>
<dbReference type="GeneID" id="93733167"/>
<gene>
    <name evidence="2" type="ORF">SCLAV_0117</name>
</gene>
<dbReference type="Proteomes" id="UP000002357">
    <property type="component" value="Chromosome"/>
</dbReference>
<organism evidence="2 3">
    <name type="scientific">Streptomyces clavuligerus</name>
    <dbReference type="NCBI Taxonomy" id="1901"/>
    <lineage>
        <taxon>Bacteria</taxon>
        <taxon>Bacillati</taxon>
        <taxon>Actinomycetota</taxon>
        <taxon>Actinomycetes</taxon>
        <taxon>Kitasatosporales</taxon>
        <taxon>Streptomycetaceae</taxon>
        <taxon>Streptomyces</taxon>
    </lineage>
</organism>
<dbReference type="AlphaFoldDB" id="E2Q633"/>
<dbReference type="RefSeq" id="WP_003959273.1">
    <property type="nucleotide sequence ID" value="NZ_CM000913.1"/>
</dbReference>
<protein>
    <recommendedName>
        <fullName evidence="4">N-acetyltransferase</fullName>
    </recommendedName>
</protein>
<dbReference type="Gene3D" id="3.40.630.30">
    <property type="match status" value="1"/>
</dbReference>
<feature type="region of interest" description="Disordered" evidence="1">
    <location>
        <begin position="1"/>
        <end position="21"/>
    </location>
</feature>
<evidence type="ECO:0008006" key="4">
    <source>
        <dbReference type="Google" id="ProtNLM"/>
    </source>
</evidence>
<keyword evidence="3" id="KW-1185">Reference proteome</keyword>